<accession>A0A841H6R7</accession>
<protein>
    <submittedName>
        <fullName evidence="2">TM2 domain-containing membrane protein YozV</fullName>
    </submittedName>
</protein>
<gene>
    <name evidence="2" type="ORF">HNQ61_005529</name>
</gene>
<keyword evidence="1" id="KW-0472">Membrane</keyword>
<comment type="caution">
    <text evidence="2">The sequence shown here is derived from an EMBL/GenBank/DDBJ whole genome shotgun (WGS) entry which is preliminary data.</text>
</comment>
<feature type="transmembrane region" description="Helical" evidence="1">
    <location>
        <begin position="28"/>
        <end position="58"/>
    </location>
</feature>
<evidence type="ECO:0000313" key="2">
    <source>
        <dbReference type="EMBL" id="MBB6073851.1"/>
    </source>
</evidence>
<name>A0A841H6R7_9BACT</name>
<proteinExistence type="predicted"/>
<dbReference type="RefSeq" id="WP_170039001.1">
    <property type="nucleotide sequence ID" value="NZ_JABDTL010000002.1"/>
</dbReference>
<sequence length="72" mass="7910">MRDPGLAALLSFLIPGMGQLYNGKWGRAIFWFIFTPGLWLGTGGLLGWVAHIIAAITAHNYARRHPYRSVGG</sequence>
<dbReference type="EMBL" id="JACHIA010000031">
    <property type="protein sequence ID" value="MBB6073851.1"/>
    <property type="molecule type" value="Genomic_DNA"/>
</dbReference>
<dbReference type="AlphaFoldDB" id="A0A841H6R7"/>
<organism evidence="2 3">
    <name type="scientific">Longimicrobium terrae</name>
    <dbReference type="NCBI Taxonomy" id="1639882"/>
    <lineage>
        <taxon>Bacteria</taxon>
        <taxon>Pseudomonadati</taxon>
        <taxon>Gemmatimonadota</taxon>
        <taxon>Longimicrobiia</taxon>
        <taxon>Longimicrobiales</taxon>
        <taxon>Longimicrobiaceae</taxon>
        <taxon>Longimicrobium</taxon>
    </lineage>
</organism>
<keyword evidence="1" id="KW-1133">Transmembrane helix</keyword>
<evidence type="ECO:0000313" key="3">
    <source>
        <dbReference type="Proteomes" id="UP000582837"/>
    </source>
</evidence>
<evidence type="ECO:0000256" key="1">
    <source>
        <dbReference type="SAM" id="Phobius"/>
    </source>
</evidence>
<reference evidence="2 3" key="1">
    <citation type="submission" date="2020-08" db="EMBL/GenBank/DDBJ databases">
        <title>Genomic Encyclopedia of Type Strains, Phase IV (KMG-IV): sequencing the most valuable type-strain genomes for metagenomic binning, comparative biology and taxonomic classification.</title>
        <authorList>
            <person name="Goeker M."/>
        </authorList>
    </citation>
    <scope>NUCLEOTIDE SEQUENCE [LARGE SCALE GENOMIC DNA]</scope>
    <source>
        <strain evidence="2 3">DSM 29007</strain>
    </source>
</reference>
<dbReference type="Proteomes" id="UP000582837">
    <property type="component" value="Unassembled WGS sequence"/>
</dbReference>
<keyword evidence="1" id="KW-0812">Transmembrane</keyword>
<keyword evidence="3" id="KW-1185">Reference proteome</keyword>